<dbReference type="InterPro" id="IPR042467">
    <property type="entry name" value="Peptidase_C65_otubain_sub2"/>
</dbReference>
<evidence type="ECO:0000256" key="5">
    <source>
        <dbReference type="ARBA" id="ARBA00022801"/>
    </source>
</evidence>
<evidence type="ECO:0000256" key="6">
    <source>
        <dbReference type="ARBA" id="ARBA00022807"/>
    </source>
</evidence>
<dbReference type="GO" id="GO:0004843">
    <property type="term" value="F:cysteine-type deubiquitinase activity"/>
    <property type="evidence" value="ECO:0007669"/>
    <property type="project" value="UniProtKB-UniRule"/>
</dbReference>
<dbReference type="CDD" id="cd22749">
    <property type="entry name" value="Otubain_C65"/>
    <property type="match status" value="1"/>
</dbReference>
<feature type="active site" evidence="8">
    <location>
        <position position="289"/>
    </location>
</feature>
<keyword evidence="13" id="KW-1185">Reference proteome</keyword>
<dbReference type="Gene3D" id="1.20.1300.20">
    <property type="entry name" value="Peptidase C65 Otubain, subdomain 2"/>
    <property type="match status" value="1"/>
</dbReference>
<evidence type="ECO:0000313" key="13">
    <source>
        <dbReference type="Proteomes" id="UP000835052"/>
    </source>
</evidence>
<feature type="domain" description="OTU" evidence="11">
    <location>
        <begin position="100"/>
        <end position="296"/>
    </location>
</feature>
<dbReference type="EC" id="3.4.19.12" evidence="7"/>
<feature type="compositionally biased region" description="Acidic residues" evidence="10">
    <location>
        <begin position="38"/>
        <end position="47"/>
    </location>
</feature>
<dbReference type="GO" id="GO:0071108">
    <property type="term" value="P:protein K48-linked deubiquitination"/>
    <property type="evidence" value="ECO:0007669"/>
    <property type="project" value="TreeGrafter"/>
</dbReference>
<dbReference type="GO" id="GO:0043130">
    <property type="term" value="F:ubiquitin binding"/>
    <property type="evidence" value="ECO:0007669"/>
    <property type="project" value="UniProtKB-UniRule"/>
</dbReference>
<keyword evidence="3 7" id="KW-0645">Protease</keyword>
<dbReference type="InterPro" id="IPR042468">
    <property type="entry name" value="Peptidase_C65_otubain_sub1"/>
</dbReference>
<dbReference type="EMBL" id="CAJGYM010000005">
    <property type="protein sequence ID" value="CAD6186693.1"/>
    <property type="molecule type" value="Genomic_DNA"/>
</dbReference>
<evidence type="ECO:0000256" key="4">
    <source>
        <dbReference type="ARBA" id="ARBA00022786"/>
    </source>
</evidence>
<keyword evidence="6 7" id="KW-0788">Thiol protease</keyword>
<dbReference type="PIRSF" id="PIRSF013503">
    <property type="entry name" value="Ubiquitin_thioesterase_Otubain"/>
    <property type="match status" value="1"/>
</dbReference>
<feature type="site" description="Interacts with free ubiquitin" evidence="9">
    <location>
        <position position="285"/>
    </location>
</feature>
<evidence type="ECO:0000256" key="9">
    <source>
        <dbReference type="PIRSR" id="PIRSR013503-2"/>
    </source>
</evidence>
<keyword evidence="5 7" id="KW-0378">Hydrolase</keyword>
<dbReference type="SUPFAM" id="SSF54001">
    <property type="entry name" value="Cysteine proteinases"/>
    <property type="match status" value="1"/>
</dbReference>
<sequence length="297" mass="33891">MGVVDGQSSQNVSEPGAQADASADKKEESPAAVVPDSSTDDFKDDENQLQDQQLDQIEQEQKQLPLVSDKIPFDVIVMEYDSTNGPEFRKKAEELAVVYSDVRQIRGDGNCFYRAVLVGVTELILKDHEEARRFLTVCEGWVDRLLKLGFPDWTTTDFCDYFVSWVKSIINKELKPDQVIPGLNEDHHCNYLIIFLRLISSGYLKEHTEEYEPFIDNGQSLSDYCCSEIEAMWKDVDHLGITGLVSALERPIRVEYMDRSAAPNGGWHYDFPPEQAEAPKIVLLYRPGHYDLIYRKD</sequence>
<evidence type="ECO:0000256" key="8">
    <source>
        <dbReference type="PIRSR" id="PIRSR013503-1"/>
    </source>
</evidence>
<dbReference type="Gene3D" id="3.30.200.60">
    <property type="entry name" value="Peptidase C65 Otubain, subdomain 1"/>
    <property type="match status" value="1"/>
</dbReference>
<organism evidence="12 13">
    <name type="scientific">Caenorhabditis auriculariae</name>
    <dbReference type="NCBI Taxonomy" id="2777116"/>
    <lineage>
        <taxon>Eukaryota</taxon>
        <taxon>Metazoa</taxon>
        <taxon>Ecdysozoa</taxon>
        <taxon>Nematoda</taxon>
        <taxon>Chromadorea</taxon>
        <taxon>Rhabditida</taxon>
        <taxon>Rhabditina</taxon>
        <taxon>Rhabditomorpha</taxon>
        <taxon>Rhabditoidea</taxon>
        <taxon>Rhabditidae</taxon>
        <taxon>Peloderinae</taxon>
        <taxon>Caenorhabditis</taxon>
    </lineage>
</organism>
<comment type="catalytic activity">
    <reaction evidence="1 7">
        <text>Thiol-dependent hydrolysis of ester, thioester, amide, peptide and isopeptide bonds formed by the C-terminal Gly of ubiquitin (a 76-residue protein attached to proteins as an intracellular targeting signal).</text>
        <dbReference type="EC" id="3.4.19.12"/>
    </reaction>
</comment>
<protein>
    <recommendedName>
        <fullName evidence="7">Ubiquitin thioesterase</fullName>
        <ecNumber evidence="7">3.4.19.12</ecNumber>
    </recommendedName>
</protein>
<dbReference type="PANTHER" id="PTHR12931:SF15">
    <property type="entry name" value="UBIQUITIN THIOESTERASE OTUBAIN-LIKE"/>
    <property type="match status" value="1"/>
</dbReference>
<dbReference type="OrthoDB" id="18915at2759"/>
<comment type="similarity">
    <text evidence="2 7">Belongs to the peptidase C65 family.</text>
</comment>
<dbReference type="InterPro" id="IPR016615">
    <property type="entry name" value="Otubain"/>
</dbReference>
<evidence type="ECO:0000313" key="12">
    <source>
        <dbReference type="EMBL" id="CAD6186693.1"/>
    </source>
</evidence>
<proteinExistence type="inferred from homology"/>
<evidence type="ECO:0000259" key="11">
    <source>
        <dbReference type="PROSITE" id="PS50802"/>
    </source>
</evidence>
<dbReference type="InterPro" id="IPR038765">
    <property type="entry name" value="Papain-like_cys_pep_sf"/>
</dbReference>
<feature type="site" description="Interacts with free ubiquitin" evidence="9">
    <location>
        <position position="256"/>
    </location>
</feature>
<feature type="region of interest" description="Disordered" evidence="10">
    <location>
        <begin position="1"/>
        <end position="47"/>
    </location>
</feature>
<name>A0A8S1GVH5_9PELO</name>
<dbReference type="InterPro" id="IPR019400">
    <property type="entry name" value="Peptidase_C65_otubain"/>
</dbReference>
<reference evidence="12" key="1">
    <citation type="submission" date="2020-10" db="EMBL/GenBank/DDBJ databases">
        <authorList>
            <person name="Kikuchi T."/>
        </authorList>
    </citation>
    <scope>NUCLEOTIDE SEQUENCE</scope>
    <source>
        <strain evidence="12">NKZ352</strain>
    </source>
</reference>
<evidence type="ECO:0000256" key="3">
    <source>
        <dbReference type="ARBA" id="ARBA00022670"/>
    </source>
</evidence>
<keyword evidence="4 7" id="KW-0833">Ubl conjugation pathway</keyword>
<feature type="active site" description="Nucleophile" evidence="8">
    <location>
        <position position="111"/>
    </location>
</feature>
<gene>
    <name evidence="12" type="ORF">CAUJ_LOCUS2612</name>
</gene>
<dbReference type="Pfam" id="PF10275">
    <property type="entry name" value="Peptidase_C65"/>
    <property type="match status" value="1"/>
</dbReference>
<dbReference type="PANTHER" id="PTHR12931">
    <property type="entry name" value="UBIQUITIN THIOLESTERASE PROTEIN OTUB"/>
    <property type="match status" value="1"/>
</dbReference>
<evidence type="ECO:0000256" key="2">
    <source>
        <dbReference type="ARBA" id="ARBA00006579"/>
    </source>
</evidence>
<dbReference type="AlphaFoldDB" id="A0A8S1GVH5"/>
<feature type="site" description="Interacts with free ubiquitin" evidence="9">
    <location>
        <position position="258"/>
    </location>
</feature>
<dbReference type="GO" id="GO:0006508">
    <property type="term" value="P:proteolysis"/>
    <property type="evidence" value="ECO:0007669"/>
    <property type="project" value="UniProtKB-KW"/>
</dbReference>
<comment type="caution">
    <text evidence="12">The sequence shown here is derived from an EMBL/GenBank/DDBJ whole genome shotgun (WGS) entry which is preliminary data.</text>
</comment>
<evidence type="ECO:0000256" key="10">
    <source>
        <dbReference type="SAM" id="MobiDB-lite"/>
    </source>
</evidence>
<feature type="active site" evidence="8">
    <location>
        <position position="108"/>
    </location>
</feature>
<feature type="site" description="Interacts with free ubiquitin" evidence="9">
    <location>
        <position position="290"/>
    </location>
</feature>
<dbReference type="GO" id="GO:0005634">
    <property type="term" value="C:nucleus"/>
    <property type="evidence" value="ECO:0007669"/>
    <property type="project" value="TreeGrafter"/>
</dbReference>
<dbReference type="PROSITE" id="PS50802">
    <property type="entry name" value="OTU"/>
    <property type="match status" value="1"/>
</dbReference>
<evidence type="ECO:0000256" key="7">
    <source>
        <dbReference type="PIRNR" id="PIRNR013503"/>
    </source>
</evidence>
<dbReference type="Proteomes" id="UP000835052">
    <property type="component" value="Unassembled WGS sequence"/>
</dbReference>
<accession>A0A8S1GVH5</accession>
<dbReference type="InterPro" id="IPR003323">
    <property type="entry name" value="OTU_dom"/>
</dbReference>
<feature type="compositionally biased region" description="Polar residues" evidence="10">
    <location>
        <begin position="1"/>
        <end position="13"/>
    </location>
</feature>
<evidence type="ECO:0000256" key="1">
    <source>
        <dbReference type="ARBA" id="ARBA00000707"/>
    </source>
</evidence>